<evidence type="ECO:0000313" key="2">
    <source>
        <dbReference type="EMBL" id="RKP53335.1"/>
    </source>
</evidence>
<evidence type="ECO:0000313" key="3">
    <source>
        <dbReference type="Proteomes" id="UP000270342"/>
    </source>
</evidence>
<dbReference type="Proteomes" id="UP000270342">
    <property type="component" value="Unassembled WGS sequence"/>
</dbReference>
<evidence type="ECO:0000256" key="1">
    <source>
        <dbReference type="SAM" id="MobiDB-lite"/>
    </source>
</evidence>
<proteinExistence type="predicted"/>
<feature type="region of interest" description="Disordered" evidence="1">
    <location>
        <begin position="62"/>
        <end position="87"/>
    </location>
</feature>
<sequence>MTSRGSVFRLIGIGLTRLPNITHQLGHARDRPIRRAFDRSTSARIDECVSSLQTRIGRMRSFETDTRRSDRAAHAGRIDPIERRRVG</sequence>
<comment type="caution">
    <text evidence="2">The sequence shown here is derived from an EMBL/GenBank/DDBJ whole genome shotgun (WGS) entry which is preliminary data.</text>
</comment>
<keyword evidence="3" id="KW-1185">Reference proteome</keyword>
<dbReference type="EMBL" id="RBZU01000007">
    <property type="protein sequence ID" value="RKP53335.1"/>
    <property type="molecule type" value="Genomic_DNA"/>
</dbReference>
<gene>
    <name evidence="2" type="ORF">D7S86_16555</name>
</gene>
<dbReference type="AlphaFoldDB" id="A0A494XRV7"/>
<protein>
    <submittedName>
        <fullName evidence="2">Uncharacterized protein</fullName>
    </submittedName>
</protein>
<accession>A0A494XRV7</accession>
<reference evidence="2 3" key="1">
    <citation type="submission" date="2018-10" db="EMBL/GenBank/DDBJ databases">
        <title>Robbsia sp. DHC34, isolated from soil.</title>
        <authorList>
            <person name="Gao Z.-H."/>
            <person name="Qiu L.-H."/>
        </authorList>
    </citation>
    <scope>NUCLEOTIDE SEQUENCE [LARGE SCALE GENOMIC DNA]</scope>
    <source>
        <strain evidence="2 3">DHC34</strain>
    </source>
</reference>
<name>A0A494XRV7_9BURK</name>
<organism evidence="2 3">
    <name type="scientific">Pararobbsia silviterrae</name>
    <dbReference type="NCBI Taxonomy" id="1792498"/>
    <lineage>
        <taxon>Bacteria</taxon>
        <taxon>Pseudomonadati</taxon>
        <taxon>Pseudomonadota</taxon>
        <taxon>Betaproteobacteria</taxon>
        <taxon>Burkholderiales</taxon>
        <taxon>Burkholderiaceae</taxon>
        <taxon>Pararobbsia</taxon>
    </lineage>
</organism>